<dbReference type="Proteomes" id="UP000502699">
    <property type="component" value="Chromosome"/>
</dbReference>
<evidence type="ECO:0000256" key="1">
    <source>
        <dbReference type="SAM" id="MobiDB-lite"/>
    </source>
</evidence>
<dbReference type="AlphaFoldDB" id="A0A6G7VBA7"/>
<name>A0A6G7VBA7_9GAMM</name>
<accession>A0A6G7VBA7</accession>
<evidence type="ECO:0000313" key="2">
    <source>
        <dbReference type="EMBL" id="QIK37077.1"/>
    </source>
</evidence>
<evidence type="ECO:0000313" key="3">
    <source>
        <dbReference type="Proteomes" id="UP000502699"/>
    </source>
</evidence>
<gene>
    <name evidence="2" type="ORF">GWK36_02610</name>
</gene>
<organism evidence="2 3">
    <name type="scientific">Caldichromatium japonicum</name>
    <dbReference type="NCBI Taxonomy" id="2699430"/>
    <lineage>
        <taxon>Bacteria</taxon>
        <taxon>Pseudomonadati</taxon>
        <taxon>Pseudomonadota</taxon>
        <taxon>Gammaproteobacteria</taxon>
        <taxon>Chromatiales</taxon>
        <taxon>Chromatiaceae</taxon>
        <taxon>Caldichromatium</taxon>
    </lineage>
</organism>
<sequence length="104" mass="11213">MLVRFETPAYATIVMFGEVAVALLKRMGHSGTVPGALLAEDIPEALARLKAAVAEHPDVPLDPSPRSQRADERESVSLAHRALPLIELLEAAARAGKHVIWEQA</sequence>
<feature type="region of interest" description="Disordered" evidence="1">
    <location>
        <begin position="56"/>
        <end position="75"/>
    </location>
</feature>
<protein>
    <submittedName>
        <fullName evidence="2">DUF1840 domain-containing protein</fullName>
    </submittedName>
</protein>
<reference evidence="3" key="1">
    <citation type="submission" date="2020-01" db="EMBL/GenBank/DDBJ databases">
        <title>Caldichromatium gen. nov., sp. nov., a thermophilic purple sulfur bacterium member of the family Chromatiaceae isolated from Nakabusa hot spring, Japan.</title>
        <authorList>
            <person name="Saini M.K."/>
            <person name="Hanada S."/>
            <person name="Tank M."/>
        </authorList>
    </citation>
    <scope>NUCLEOTIDE SEQUENCE [LARGE SCALE GENOMIC DNA]</scope>
    <source>
        <strain evidence="3">No.7</strain>
    </source>
</reference>
<dbReference type="KEGG" id="cjap:GWK36_02610"/>
<dbReference type="EMBL" id="CP048029">
    <property type="protein sequence ID" value="QIK37077.1"/>
    <property type="molecule type" value="Genomic_DNA"/>
</dbReference>
<dbReference type="RefSeq" id="WP_166269843.1">
    <property type="nucleotide sequence ID" value="NZ_CP048029.1"/>
</dbReference>
<dbReference type="Pfam" id="PF08895">
    <property type="entry name" value="DUF1840"/>
    <property type="match status" value="1"/>
</dbReference>
<keyword evidence="3" id="KW-1185">Reference proteome</keyword>
<proteinExistence type="predicted"/>
<dbReference type="InterPro" id="IPR014991">
    <property type="entry name" value="DUF1840"/>
</dbReference>